<sequence length="306" mass="31973">MPRTVTAGLDGSAESRAAVEWAAREAVLRGLPLRLVQVWEPLPDPLAQAPLLGAEAEQDWIERPPDESAEGLRLRHPGLEVITERRTGDPVDVLCEAAGTSELLALGSRGLGGLHGFIVGSVGLAVTGHADCPVVLVRAGEQAADEHRADPTGIPSAAAPFRPVVLGLDITAPDAALLEFAFGAAALRGAPLRVVYAWVPQPPPSNETPGYAYEAEASPVAELEPRNAFMLGRALEPWRESFPDVDVAEAAVEGSAGSVLVDASRDACLVVVGRRVRKARVGAHLGHVAHAVLHHSPAPVAVVPHA</sequence>
<dbReference type="InterPro" id="IPR006015">
    <property type="entry name" value="Universal_stress_UspA"/>
</dbReference>
<comment type="similarity">
    <text evidence="1">Belongs to the universal stress protein A family.</text>
</comment>
<comment type="caution">
    <text evidence="3">The sequence shown here is derived from an EMBL/GenBank/DDBJ whole genome shotgun (WGS) entry which is preliminary data.</text>
</comment>
<dbReference type="Proteomes" id="UP000298159">
    <property type="component" value="Unassembled WGS sequence"/>
</dbReference>
<feature type="domain" description="UspA" evidence="2">
    <location>
        <begin position="161"/>
        <end position="304"/>
    </location>
</feature>
<evidence type="ECO:0000259" key="2">
    <source>
        <dbReference type="Pfam" id="PF00582"/>
    </source>
</evidence>
<gene>
    <name evidence="3" type="ORF">E5083_09615</name>
</gene>
<dbReference type="EMBL" id="SRRT01000002">
    <property type="protein sequence ID" value="TGN79834.1"/>
    <property type="molecule type" value="Genomic_DNA"/>
</dbReference>
<dbReference type="InterPro" id="IPR014729">
    <property type="entry name" value="Rossmann-like_a/b/a_fold"/>
</dbReference>
<dbReference type="SUPFAM" id="SSF52402">
    <property type="entry name" value="Adenine nucleotide alpha hydrolases-like"/>
    <property type="match status" value="2"/>
</dbReference>
<dbReference type="AlphaFoldDB" id="A0A4Z1DD43"/>
<evidence type="ECO:0000256" key="1">
    <source>
        <dbReference type="ARBA" id="ARBA00008791"/>
    </source>
</evidence>
<dbReference type="Pfam" id="PF00582">
    <property type="entry name" value="Usp"/>
    <property type="match status" value="2"/>
</dbReference>
<dbReference type="Gene3D" id="3.40.50.620">
    <property type="entry name" value="HUPs"/>
    <property type="match status" value="2"/>
</dbReference>
<name>A0A4Z1DD43_9ACTN</name>
<reference evidence="3 4" key="1">
    <citation type="submission" date="2019-04" db="EMBL/GenBank/DDBJ databases">
        <title>Streptomyces sp. nov. Bv016 isolated from bark of Buahinia variegata.</title>
        <authorList>
            <person name="Kanchanasin P."/>
            <person name="Tanasupawat S."/>
            <person name="Yuki M."/>
            <person name="Kudo T."/>
        </authorList>
    </citation>
    <scope>NUCLEOTIDE SEQUENCE [LARGE SCALE GENOMIC DNA]</scope>
    <source>
        <strain evidence="3 4">Bv016</strain>
    </source>
</reference>
<evidence type="ECO:0000313" key="3">
    <source>
        <dbReference type="EMBL" id="TGN79834.1"/>
    </source>
</evidence>
<proteinExistence type="inferred from homology"/>
<dbReference type="GeneID" id="95447846"/>
<feature type="domain" description="UspA" evidence="2">
    <location>
        <begin position="1"/>
        <end position="138"/>
    </location>
</feature>
<dbReference type="RefSeq" id="WP_135785162.1">
    <property type="nucleotide sequence ID" value="NZ_SRRT01000002.1"/>
</dbReference>
<dbReference type="PANTHER" id="PTHR46553">
    <property type="entry name" value="ADENINE NUCLEOTIDE ALPHA HYDROLASES-LIKE SUPERFAMILY PROTEIN"/>
    <property type="match status" value="1"/>
</dbReference>
<evidence type="ECO:0000313" key="4">
    <source>
        <dbReference type="Proteomes" id="UP000298159"/>
    </source>
</evidence>
<dbReference type="InterPro" id="IPR006016">
    <property type="entry name" value="UspA"/>
</dbReference>
<keyword evidence="4" id="KW-1185">Reference proteome</keyword>
<dbReference type="PRINTS" id="PR01438">
    <property type="entry name" value="UNVRSLSTRESS"/>
</dbReference>
<accession>A0A4Z1DD43</accession>
<protein>
    <submittedName>
        <fullName evidence="3">Universal stress protein</fullName>
    </submittedName>
</protein>
<organism evidence="3 4">
    <name type="scientific">Streptomyces bauhiniae</name>
    <dbReference type="NCBI Taxonomy" id="2340725"/>
    <lineage>
        <taxon>Bacteria</taxon>
        <taxon>Bacillati</taxon>
        <taxon>Actinomycetota</taxon>
        <taxon>Actinomycetes</taxon>
        <taxon>Kitasatosporales</taxon>
        <taxon>Streptomycetaceae</taxon>
        <taxon>Streptomyces</taxon>
    </lineage>
</organism>
<dbReference type="PANTHER" id="PTHR46553:SF3">
    <property type="entry name" value="ADENINE NUCLEOTIDE ALPHA HYDROLASES-LIKE SUPERFAMILY PROTEIN"/>
    <property type="match status" value="1"/>
</dbReference>